<protein>
    <submittedName>
        <fullName evidence="2">Uncharacterized protein</fullName>
    </submittedName>
</protein>
<organism evidence="2 3">
    <name type="scientific">Bacillus manliponensis</name>
    <dbReference type="NCBI Taxonomy" id="574376"/>
    <lineage>
        <taxon>Bacteria</taxon>
        <taxon>Bacillati</taxon>
        <taxon>Bacillota</taxon>
        <taxon>Bacilli</taxon>
        <taxon>Bacillales</taxon>
        <taxon>Bacillaceae</taxon>
        <taxon>Bacillus</taxon>
        <taxon>Bacillus cereus group</taxon>
    </lineage>
</organism>
<dbReference type="OrthoDB" id="2937897at2"/>
<keyword evidence="1" id="KW-1133">Transmembrane helix</keyword>
<feature type="transmembrane region" description="Helical" evidence="1">
    <location>
        <begin position="77"/>
        <end position="96"/>
    </location>
</feature>
<proteinExistence type="predicted"/>
<comment type="caution">
    <text evidence="2">The sequence shown here is derived from an EMBL/GenBank/DDBJ whole genome shotgun (WGS) entry which is preliminary data.</text>
</comment>
<evidence type="ECO:0000313" key="2">
    <source>
        <dbReference type="EMBL" id="KEK20075.1"/>
    </source>
</evidence>
<keyword evidence="1" id="KW-0812">Transmembrane</keyword>
<dbReference type="AlphaFoldDB" id="A0A073K0P9"/>
<evidence type="ECO:0000313" key="3">
    <source>
        <dbReference type="Proteomes" id="UP000027822"/>
    </source>
</evidence>
<sequence>MSLKLKYILYFFSYFLVYPFSFPIIFPIGMWLSNPELSKNTVGLGFFILCASVTILGAGCLNVVFKNGTNLDKNTKYSWAIFISHLILIPLTYILYTN</sequence>
<keyword evidence="3" id="KW-1185">Reference proteome</keyword>
<evidence type="ECO:0000256" key="1">
    <source>
        <dbReference type="SAM" id="Phobius"/>
    </source>
</evidence>
<feature type="transmembrane region" description="Helical" evidence="1">
    <location>
        <begin position="44"/>
        <end position="65"/>
    </location>
</feature>
<dbReference type="EMBL" id="JOTN01000004">
    <property type="protein sequence ID" value="KEK20075.1"/>
    <property type="molecule type" value="Genomic_DNA"/>
</dbReference>
<feature type="transmembrane region" description="Helical" evidence="1">
    <location>
        <begin position="7"/>
        <end position="32"/>
    </location>
</feature>
<name>A0A073K0P9_9BACI</name>
<gene>
    <name evidence="2" type="ORF">BAMA_16595</name>
</gene>
<accession>A0A073K0P9</accession>
<dbReference type="eggNOG" id="ENOG502ZNBQ">
    <property type="taxonomic scope" value="Bacteria"/>
</dbReference>
<dbReference type="Proteomes" id="UP000027822">
    <property type="component" value="Unassembled WGS sequence"/>
</dbReference>
<dbReference type="RefSeq" id="WP_034637227.1">
    <property type="nucleotide sequence ID" value="NZ_CBCSJC010000003.1"/>
</dbReference>
<reference evidence="2 3" key="1">
    <citation type="submission" date="2014-06" db="EMBL/GenBank/DDBJ databases">
        <title>Draft genome sequence of Bacillus manliponensis JCM 15802 (MCCC 1A00708).</title>
        <authorList>
            <person name="Lai Q."/>
            <person name="Liu Y."/>
            <person name="Shao Z."/>
        </authorList>
    </citation>
    <scope>NUCLEOTIDE SEQUENCE [LARGE SCALE GENOMIC DNA]</scope>
    <source>
        <strain evidence="2 3">JCM 15802</strain>
    </source>
</reference>
<keyword evidence="1" id="KW-0472">Membrane</keyword>